<feature type="transmembrane region" description="Helical" evidence="7">
    <location>
        <begin position="218"/>
        <end position="242"/>
    </location>
</feature>
<keyword evidence="4 7" id="KW-1133">Transmembrane helix</keyword>
<reference evidence="8 9" key="1">
    <citation type="journal article" date="2016" name="Appl. Environ. Microbiol.">
        <title>Function and Phylogeny of Bacterial Butyryl Coenzyme A:Acetate Transferases and Their Diversity in the Proximal Colon of Swine.</title>
        <authorList>
            <person name="Trachsel J."/>
            <person name="Bayles D.O."/>
            <person name="Looft T."/>
            <person name="Levine U.Y."/>
            <person name="Allen H.K."/>
        </authorList>
    </citation>
    <scope>NUCLEOTIDE SEQUENCE [LARGE SCALE GENOMIC DNA]</scope>
    <source>
        <strain evidence="8 9">68-3-10</strain>
    </source>
</reference>
<feature type="transmembrane region" description="Helical" evidence="7">
    <location>
        <begin position="177"/>
        <end position="198"/>
    </location>
</feature>
<feature type="transmembrane region" description="Helical" evidence="7">
    <location>
        <begin position="354"/>
        <end position="377"/>
    </location>
</feature>
<gene>
    <name evidence="8" type="ORF">BHK98_11840</name>
</gene>
<dbReference type="NCBIfam" id="NF037979">
    <property type="entry name" value="Na_transp"/>
    <property type="match status" value="1"/>
</dbReference>
<evidence type="ECO:0000256" key="4">
    <source>
        <dbReference type="ARBA" id="ARBA00022989"/>
    </source>
</evidence>
<feature type="transmembrane region" description="Helical" evidence="7">
    <location>
        <begin position="424"/>
        <end position="444"/>
    </location>
</feature>
<dbReference type="GO" id="GO:0015293">
    <property type="term" value="F:symporter activity"/>
    <property type="evidence" value="ECO:0007669"/>
    <property type="project" value="UniProtKB-KW"/>
</dbReference>
<evidence type="ECO:0000256" key="5">
    <source>
        <dbReference type="ARBA" id="ARBA00023136"/>
    </source>
</evidence>
<accession>A0A1Q9JKL0</accession>
<proteinExistence type="inferred from homology"/>
<dbReference type="AlphaFoldDB" id="A0A1Q9JKL0"/>
<evidence type="ECO:0000256" key="6">
    <source>
        <dbReference type="RuleBase" id="RU003732"/>
    </source>
</evidence>
<feature type="transmembrane region" description="Helical" evidence="7">
    <location>
        <begin position="464"/>
        <end position="483"/>
    </location>
</feature>
<dbReference type="Proteomes" id="UP000187404">
    <property type="component" value="Unassembled WGS sequence"/>
</dbReference>
<comment type="subcellular location">
    <subcellularLocation>
        <location evidence="1">Membrane</location>
        <topology evidence="1">Multi-pass membrane protein</topology>
    </subcellularLocation>
</comment>
<dbReference type="InterPro" id="IPR037272">
    <property type="entry name" value="SNS_sf"/>
</dbReference>
<keyword evidence="2 6" id="KW-0813">Transport</keyword>
<evidence type="ECO:0000313" key="8">
    <source>
        <dbReference type="EMBL" id="OLR56694.1"/>
    </source>
</evidence>
<evidence type="ECO:0000256" key="2">
    <source>
        <dbReference type="ARBA" id="ARBA00022448"/>
    </source>
</evidence>
<evidence type="ECO:0000256" key="7">
    <source>
        <dbReference type="SAM" id="Phobius"/>
    </source>
</evidence>
<name>A0A1Q9JKL0_9FIRM</name>
<comment type="caution">
    <text evidence="8">The sequence shown here is derived from an EMBL/GenBank/DDBJ whole genome shotgun (WGS) entry which is preliminary data.</text>
</comment>
<dbReference type="PRINTS" id="PR00176">
    <property type="entry name" value="NANEUSMPORT"/>
</dbReference>
<feature type="transmembrane region" description="Helical" evidence="7">
    <location>
        <begin position="83"/>
        <end position="105"/>
    </location>
</feature>
<dbReference type="InterPro" id="IPR000175">
    <property type="entry name" value="Na/ntran_symport"/>
</dbReference>
<dbReference type="PANTHER" id="PTHR42948:SF1">
    <property type="entry name" value="TRANSPORTER"/>
    <property type="match status" value="1"/>
</dbReference>
<dbReference type="PANTHER" id="PTHR42948">
    <property type="entry name" value="TRANSPORTER"/>
    <property type="match status" value="1"/>
</dbReference>
<dbReference type="OrthoDB" id="9762833at2"/>
<keyword evidence="3 6" id="KW-0812">Transmembrane</keyword>
<feature type="transmembrane region" description="Helical" evidence="7">
    <location>
        <begin position="313"/>
        <end position="342"/>
    </location>
</feature>
<evidence type="ECO:0000256" key="3">
    <source>
        <dbReference type="ARBA" id="ARBA00022692"/>
    </source>
</evidence>
<keyword evidence="9" id="KW-1185">Reference proteome</keyword>
<evidence type="ECO:0000256" key="1">
    <source>
        <dbReference type="ARBA" id="ARBA00004141"/>
    </source>
</evidence>
<dbReference type="PROSITE" id="PS00610">
    <property type="entry name" value="NA_NEUROTRAN_SYMP_1"/>
    <property type="match status" value="1"/>
</dbReference>
<evidence type="ECO:0000313" key="9">
    <source>
        <dbReference type="Proteomes" id="UP000187404"/>
    </source>
</evidence>
<dbReference type="RefSeq" id="WP_075714516.1">
    <property type="nucleotide sequence ID" value="NZ_MJIE01000001.1"/>
</dbReference>
<dbReference type="CDD" id="cd10334">
    <property type="entry name" value="SLC6sbd_u1"/>
    <property type="match status" value="1"/>
</dbReference>
<dbReference type="GO" id="GO:0016020">
    <property type="term" value="C:membrane"/>
    <property type="evidence" value="ECO:0007669"/>
    <property type="project" value="UniProtKB-SubCell"/>
</dbReference>
<feature type="transmembrane region" description="Helical" evidence="7">
    <location>
        <begin position="9"/>
        <end position="28"/>
    </location>
</feature>
<feature type="transmembrane region" description="Helical" evidence="7">
    <location>
        <begin position="40"/>
        <end position="62"/>
    </location>
</feature>
<dbReference type="SUPFAM" id="SSF161070">
    <property type="entry name" value="SNF-like"/>
    <property type="match status" value="1"/>
</dbReference>
<feature type="transmembrane region" description="Helical" evidence="7">
    <location>
        <begin position="146"/>
        <end position="165"/>
    </location>
</feature>
<feature type="transmembrane region" description="Helical" evidence="7">
    <location>
        <begin position="263"/>
        <end position="280"/>
    </location>
</feature>
<keyword evidence="6" id="KW-0769">Symport</keyword>
<protein>
    <recommendedName>
        <fullName evidence="6">Transporter</fullName>
    </recommendedName>
</protein>
<dbReference type="Pfam" id="PF00209">
    <property type="entry name" value="SNF"/>
    <property type="match status" value="2"/>
</dbReference>
<feature type="transmembrane region" description="Helical" evidence="7">
    <location>
        <begin position="383"/>
        <end position="404"/>
    </location>
</feature>
<comment type="similarity">
    <text evidence="6">Belongs to the sodium:neurotransmitter symporter (SNF) (TC 2.A.22) family.</text>
</comment>
<dbReference type="EMBL" id="MJIE01000001">
    <property type="protein sequence ID" value="OLR56694.1"/>
    <property type="molecule type" value="Genomic_DNA"/>
</dbReference>
<organism evidence="8 9">
    <name type="scientific">Hornefia porci</name>
    <dbReference type="NCBI Taxonomy" id="2652292"/>
    <lineage>
        <taxon>Bacteria</taxon>
        <taxon>Bacillati</taxon>
        <taxon>Bacillota</taxon>
        <taxon>Clostridia</taxon>
        <taxon>Peptostreptococcales</taxon>
        <taxon>Anaerovoracaceae</taxon>
        <taxon>Hornefia</taxon>
    </lineage>
</organism>
<dbReference type="PROSITE" id="PS50267">
    <property type="entry name" value="NA_NEUROTRAN_SYMP_3"/>
    <property type="match status" value="1"/>
</dbReference>
<sequence length="504" mass="55035">MREQWNSKVGFIVSAIGSAVGLGNLWRFPYVAANNGGGAFLLPYLIAIITAGIPILIMEYTIGKSYRGGAPAALARLNRRFEWLGWVQVMISFMILIYYFAIIVWTLSYVGFSFTQAWGSDPTKFFVKFLGVTANAHTLGGIQTNLLIPFIVVWALAAVIMYRGISRGVEMACKIGLPILMVLTCVLVIRGITLPHAADGLQYMFNPDWSSLTKPNVWIAAYGQIFYSLSIAFGIMISYSSYLPMETDVVNSAFITATANHGFELFAGIGVFSIIGFMAYSQGVPVEQVAGAGVGLAFMTFPTAISSLPTMQALTGVCFFGALFVAGITSLVSISQVIVTAVKDKFEISHNRAVTFTLVPAFLLSIFFITGAGLNILDILDAFINNIGLAVSGFLELILVGWFFKLERIRQMANRYSNFPASKVWFIGCLKFVTVIMLGIMTFLNTRGFVLNGYGEYSQLDINIFGWGSLLIVVIGAIVLNNAKSREGYATLDPLTTKEVALYE</sequence>
<keyword evidence="5 7" id="KW-0472">Membrane</keyword>